<evidence type="ECO:0000256" key="4">
    <source>
        <dbReference type="ARBA" id="ARBA00022692"/>
    </source>
</evidence>
<evidence type="ECO:0000313" key="14">
    <source>
        <dbReference type="Proteomes" id="UP000515156"/>
    </source>
</evidence>
<evidence type="ECO:0000256" key="5">
    <source>
        <dbReference type="ARBA" id="ARBA00022729"/>
    </source>
</evidence>
<protein>
    <submittedName>
        <fullName evidence="15">Interleukin-17 receptor E isoform X1</fullName>
    </submittedName>
</protein>
<evidence type="ECO:0000256" key="10">
    <source>
        <dbReference type="ARBA" id="ARBA00023198"/>
    </source>
</evidence>
<organism evidence="14 15">
    <name type="scientific">Microcaecilia unicolor</name>
    <dbReference type="NCBI Taxonomy" id="1415580"/>
    <lineage>
        <taxon>Eukaryota</taxon>
        <taxon>Metazoa</taxon>
        <taxon>Chordata</taxon>
        <taxon>Craniata</taxon>
        <taxon>Vertebrata</taxon>
        <taxon>Euteleostomi</taxon>
        <taxon>Amphibia</taxon>
        <taxon>Gymnophiona</taxon>
        <taxon>Siphonopidae</taxon>
        <taxon>Microcaecilia</taxon>
    </lineage>
</organism>
<sequence length="726" mass="82852">MGLAAAPLLLLLFPFFSSYTVAAGTQLQPPVVRKRLTANFDYNETGYIFSKRSQIGRLQPGLRPSPPTLSLSTVQLCEPSTECLPCIRAHLTMDKAGYLNLRGFEIRFLQIKSNWHDTVQITKSRNATIPKLVEVQYDCFEAEVGHTVSVSLSTIPNYGINVTHMYSIEEEDAAPAFTYVLVPEERAIHISVPVGPDVKARLCYQQALVCEEPEGHTFQLIHASQSQNTTLHYEYLVPCLCIEVYYLHHDSRRRKICPFQEYPEAYGYDFWRSGRFFDDSPADKDQMVMEFQSLCPVKPVASLCQIHDDMTRSLCEDIPNSTALESDLVYRIDKVDNNPHICFKFSCGNSSHVECSHTRDTAWSVTAEVQAFQLLLRFTSRIPASFSATACTPSAHHCDSSSPVYTVRRKDDSSPEEFHLILPFQSLARCVQVWRSDVLYATKHLICPDFSNRRLGLVVLGFLLGIFVLIFLLLLNYQSIQKIFKAPLWRRTVLLIYSLDSEEYKFLICAFADFLRSVLGCEVILDLWDGGKVAQIGIVPWIYSKRELVKTEKGKVLIMWTRGSRRMYDLWKRRDVHSNLWRDSHDLFSAAMACLHSDLKEEVQKGRLGDYTLVYFEGLCEKQDIPGPLRGIRRYRLFEDLHGLVNELRSTAQPLSCWIRAGAKFLVRRLIKSEKTVGLQGRVDQCRLQDEKRASYGWNPECSVIPDPTAVFSQIPRVSSSRLSTV</sequence>
<dbReference type="Pfam" id="PF08357">
    <property type="entry name" value="SEFIR"/>
    <property type="match status" value="1"/>
</dbReference>
<feature type="signal peptide" evidence="12">
    <location>
        <begin position="1"/>
        <end position="22"/>
    </location>
</feature>
<keyword evidence="6 11" id="KW-1133">Transmembrane helix</keyword>
<reference evidence="15" key="1">
    <citation type="submission" date="2025-08" db="UniProtKB">
        <authorList>
            <consortium name="RefSeq"/>
        </authorList>
    </citation>
    <scope>IDENTIFICATION</scope>
</reference>
<evidence type="ECO:0000256" key="2">
    <source>
        <dbReference type="ARBA" id="ARBA00004479"/>
    </source>
</evidence>
<dbReference type="GO" id="GO:0006954">
    <property type="term" value="P:inflammatory response"/>
    <property type="evidence" value="ECO:0007669"/>
    <property type="project" value="UniProtKB-KW"/>
</dbReference>
<dbReference type="Proteomes" id="UP000515156">
    <property type="component" value="Chromosome 6"/>
</dbReference>
<dbReference type="AlphaFoldDB" id="A0A6P7Y8X3"/>
<keyword evidence="10" id="KW-0395">Inflammatory response</keyword>
<dbReference type="InterPro" id="IPR013568">
    <property type="entry name" value="SEFIR_dom"/>
</dbReference>
<evidence type="ECO:0000256" key="7">
    <source>
        <dbReference type="ARBA" id="ARBA00023136"/>
    </source>
</evidence>
<keyword evidence="7 11" id="KW-0472">Membrane</keyword>
<evidence type="ECO:0000256" key="6">
    <source>
        <dbReference type="ARBA" id="ARBA00022989"/>
    </source>
</evidence>
<evidence type="ECO:0000256" key="12">
    <source>
        <dbReference type="SAM" id="SignalP"/>
    </source>
</evidence>
<evidence type="ECO:0000259" key="13">
    <source>
        <dbReference type="PROSITE" id="PS51534"/>
    </source>
</evidence>
<feature type="transmembrane region" description="Helical" evidence="11">
    <location>
        <begin position="455"/>
        <end position="475"/>
    </location>
</feature>
<dbReference type="GO" id="GO:0005886">
    <property type="term" value="C:plasma membrane"/>
    <property type="evidence" value="ECO:0007669"/>
    <property type="project" value="UniProtKB-SubCell"/>
</dbReference>
<feature type="domain" description="SEFIR" evidence="13">
    <location>
        <begin position="490"/>
        <end position="646"/>
    </location>
</feature>
<evidence type="ECO:0000313" key="15">
    <source>
        <dbReference type="RefSeq" id="XP_030063937.1"/>
    </source>
</evidence>
<keyword evidence="9" id="KW-0325">Glycoprotein</keyword>
<gene>
    <name evidence="15" type="primary">IL17RE</name>
</gene>
<keyword evidence="14" id="KW-1185">Reference proteome</keyword>
<dbReference type="OrthoDB" id="9894203at2759"/>
<evidence type="ECO:0000256" key="11">
    <source>
        <dbReference type="SAM" id="Phobius"/>
    </source>
</evidence>
<evidence type="ECO:0000256" key="8">
    <source>
        <dbReference type="ARBA" id="ARBA00023170"/>
    </source>
</evidence>
<keyword evidence="5 12" id="KW-0732">Signal</keyword>
<dbReference type="FunCoup" id="A0A6P7Y8X3">
    <property type="interactions" value="745"/>
</dbReference>
<dbReference type="PANTHER" id="PTHR15583">
    <property type="entry name" value="INTERLEUKIN-17 RECEPTOR"/>
    <property type="match status" value="1"/>
</dbReference>
<dbReference type="PANTHER" id="PTHR15583:SF5">
    <property type="entry name" value="INTERLEUKIN-17 RECEPTOR E"/>
    <property type="match status" value="1"/>
</dbReference>
<dbReference type="GO" id="GO:0030368">
    <property type="term" value="F:interleukin-17 receptor activity"/>
    <property type="evidence" value="ECO:0007669"/>
    <property type="project" value="InterPro"/>
</dbReference>
<dbReference type="RefSeq" id="XP_030063937.1">
    <property type="nucleotide sequence ID" value="XM_030208077.1"/>
</dbReference>
<dbReference type="Gene3D" id="3.40.50.11530">
    <property type="match status" value="1"/>
</dbReference>
<accession>A0A6P7Y8X3</accession>
<name>A0A6P7Y8X3_9AMPH</name>
<feature type="chain" id="PRO_5028036261" evidence="12">
    <location>
        <begin position="23"/>
        <end position="726"/>
    </location>
</feature>
<dbReference type="CTD" id="132014"/>
<dbReference type="InterPro" id="IPR027841">
    <property type="entry name" value="IL-17_rcpt_C/E_N"/>
</dbReference>
<keyword evidence="3" id="KW-1003">Cell membrane</keyword>
<comment type="subcellular location">
    <subcellularLocation>
        <location evidence="1">Cell membrane</location>
        <topology evidence="1">Single-pass membrane protein</topology>
    </subcellularLocation>
    <subcellularLocation>
        <location evidence="2">Membrane</location>
        <topology evidence="2">Single-pass type I membrane protein</topology>
    </subcellularLocation>
</comment>
<dbReference type="PROSITE" id="PS51534">
    <property type="entry name" value="SEFIR"/>
    <property type="match status" value="1"/>
</dbReference>
<evidence type="ECO:0000256" key="9">
    <source>
        <dbReference type="ARBA" id="ARBA00023180"/>
    </source>
</evidence>
<dbReference type="GeneID" id="115473260"/>
<evidence type="ECO:0000256" key="3">
    <source>
        <dbReference type="ARBA" id="ARBA00022475"/>
    </source>
</evidence>
<proteinExistence type="predicted"/>
<dbReference type="InterPro" id="IPR039465">
    <property type="entry name" value="IL-17_rcpt-like"/>
</dbReference>
<evidence type="ECO:0000256" key="1">
    <source>
        <dbReference type="ARBA" id="ARBA00004162"/>
    </source>
</evidence>
<keyword evidence="4 11" id="KW-0812">Transmembrane</keyword>
<keyword evidence="8 15" id="KW-0675">Receptor</keyword>
<dbReference type="KEGG" id="muo:115473260"/>
<dbReference type="InParanoid" id="A0A6P7Y8X3"/>
<dbReference type="Pfam" id="PF15037">
    <property type="entry name" value="IL17_R_N"/>
    <property type="match status" value="1"/>
</dbReference>